<gene>
    <name evidence="1" type="ORF">FN846DRAFT_39769</name>
</gene>
<reference evidence="1 2" key="1">
    <citation type="submission" date="2019-09" db="EMBL/GenBank/DDBJ databases">
        <title>Draft genome of the ectomycorrhizal ascomycete Sphaerosporella brunnea.</title>
        <authorList>
            <consortium name="DOE Joint Genome Institute"/>
            <person name="Benucci G.M."/>
            <person name="Marozzi G."/>
            <person name="Antonielli L."/>
            <person name="Sanchez S."/>
            <person name="Marco P."/>
            <person name="Wang X."/>
            <person name="Falini L.B."/>
            <person name="Barry K."/>
            <person name="Haridas S."/>
            <person name="Lipzen A."/>
            <person name="Labutti K."/>
            <person name="Grigoriev I.V."/>
            <person name="Murat C."/>
            <person name="Martin F."/>
            <person name="Albertini E."/>
            <person name="Donnini D."/>
            <person name="Bonito G."/>
        </authorList>
    </citation>
    <scope>NUCLEOTIDE SEQUENCE [LARGE SCALE GENOMIC DNA]</scope>
    <source>
        <strain evidence="1 2">Sb_GMNB300</strain>
    </source>
</reference>
<dbReference type="AlphaFoldDB" id="A0A5J5F9S2"/>
<dbReference type="GO" id="GO:0032259">
    <property type="term" value="P:methylation"/>
    <property type="evidence" value="ECO:0007669"/>
    <property type="project" value="UniProtKB-KW"/>
</dbReference>
<keyword evidence="2" id="KW-1185">Reference proteome</keyword>
<dbReference type="Proteomes" id="UP000326924">
    <property type="component" value="Unassembled WGS sequence"/>
</dbReference>
<protein>
    <submittedName>
        <fullName evidence="1">S-adenosyl-L-methionine-dependent methyltransferase</fullName>
    </submittedName>
</protein>
<organism evidence="1 2">
    <name type="scientific">Sphaerosporella brunnea</name>
    <dbReference type="NCBI Taxonomy" id="1250544"/>
    <lineage>
        <taxon>Eukaryota</taxon>
        <taxon>Fungi</taxon>
        <taxon>Dikarya</taxon>
        <taxon>Ascomycota</taxon>
        <taxon>Pezizomycotina</taxon>
        <taxon>Pezizomycetes</taxon>
        <taxon>Pezizales</taxon>
        <taxon>Pyronemataceae</taxon>
        <taxon>Sphaerosporella</taxon>
    </lineage>
</organism>
<dbReference type="InParanoid" id="A0A5J5F9S2"/>
<dbReference type="EMBL" id="VXIS01000011">
    <property type="protein sequence ID" value="KAA8913906.1"/>
    <property type="molecule type" value="Genomic_DNA"/>
</dbReference>
<evidence type="ECO:0000313" key="1">
    <source>
        <dbReference type="EMBL" id="KAA8913906.1"/>
    </source>
</evidence>
<accession>A0A5J5F9S2</accession>
<name>A0A5J5F9S2_9PEZI</name>
<dbReference type="CDD" id="cd02440">
    <property type="entry name" value="AdoMet_MTases"/>
    <property type="match status" value="1"/>
</dbReference>
<dbReference type="OrthoDB" id="2013972at2759"/>
<dbReference type="Pfam" id="PF13489">
    <property type="entry name" value="Methyltransf_23"/>
    <property type="match status" value="1"/>
</dbReference>
<dbReference type="Gene3D" id="3.40.50.150">
    <property type="entry name" value="Vaccinia Virus protein VP39"/>
    <property type="match status" value="1"/>
</dbReference>
<keyword evidence="1" id="KW-0489">Methyltransferase</keyword>
<dbReference type="SUPFAM" id="SSF53335">
    <property type="entry name" value="S-adenosyl-L-methionine-dependent methyltransferases"/>
    <property type="match status" value="1"/>
</dbReference>
<dbReference type="PANTHER" id="PTHR43591:SF24">
    <property type="entry name" value="2-METHOXY-6-POLYPRENYL-1,4-BENZOQUINOL METHYLASE, MITOCHONDRIAL"/>
    <property type="match status" value="1"/>
</dbReference>
<sequence>MSTSTPHLASSGAIEIDSDFHQQDSGLSSDDSSLYLSSTQSLASSIHQHIFENGRRYHTYYGPDKNLLPTDEAEQDRLDLHNEIILRLRDGRLCDAPIATNPHRILDIGTGTGIWAIDMADKYPSAEVLGIDISPIQPSWVPPNCRFEMDDVELEWTHQAGTFDLIHARNIAPSISNWPKVMAEMYRCTKPGGWVELSEFGAELFSDDGTVKPDSPLNVAVQLTKKAMAAIDRPFPVAGTLKKRLEDAGFVDVHERIYRQPIGPWPKDPVLKHTGAMALVMLETGIEAYSLAAWTRILKMDPEDSKGKIKASLKAALDKRVHSYNHFYVAYGRRPDEQD</sequence>
<evidence type="ECO:0000313" key="2">
    <source>
        <dbReference type="Proteomes" id="UP000326924"/>
    </source>
</evidence>
<dbReference type="PANTHER" id="PTHR43591">
    <property type="entry name" value="METHYLTRANSFERASE"/>
    <property type="match status" value="1"/>
</dbReference>
<proteinExistence type="predicted"/>
<comment type="caution">
    <text evidence="1">The sequence shown here is derived from an EMBL/GenBank/DDBJ whole genome shotgun (WGS) entry which is preliminary data.</text>
</comment>
<dbReference type="GO" id="GO:0008168">
    <property type="term" value="F:methyltransferase activity"/>
    <property type="evidence" value="ECO:0007669"/>
    <property type="project" value="UniProtKB-KW"/>
</dbReference>
<dbReference type="InterPro" id="IPR029063">
    <property type="entry name" value="SAM-dependent_MTases_sf"/>
</dbReference>
<keyword evidence="1" id="KW-0808">Transferase</keyword>